<name>E8R4A0_ISOPI</name>
<sequence>MVPSAPDSVAPVDHSHPLVDPTDSRLDPTTWTHDWSHPGPRRLTLLERLFTLIEQDRVKPSELVSAINALTRIDEYRLRKRGWSRRGNSGRPTQHDGFEAERDPNRPIAQVALEILADQARDG</sequence>
<dbReference type="Proteomes" id="UP000008631">
    <property type="component" value="Chromosome"/>
</dbReference>
<dbReference type="RefSeq" id="WP_013564989.1">
    <property type="nucleotide sequence ID" value="NC_014962.1"/>
</dbReference>
<protein>
    <submittedName>
        <fullName evidence="2">Uncharacterized protein</fullName>
    </submittedName>
</protein>
<feature type="compositionally biased region" description="Basic and acidic residues" evidence="1">
    <location>
        <begin position="93"/>
        <end position="105"/>
    </location>
</feature>
<feature type="region of interest" description="Disordered" evidence="1">
    <location>
        <begin position="1"/>
        <end position="37"/>
    </location>
</feature>
<dbReference type="HOGENOM" id="CLU_2012155_0_0_0"/>
<organism evidence="2 3">
    <name type="scientific">Isosphaera pallida (strain ATCC 43644 / DSM 9630 / IS1B)</name>
    <dbReference type="NCBI Taxonomy" id="575540"/>
    <lineage>
        <taxon>Bacteria</taxon>
        <taxon>Pseudomonadati</taxon>
        <taxon>Planctomycetota</taxon>
        <taxon>Planctomycetia</taxon>
        <taxon>Isosphaerales</taxon>
        <taxon>Isosphaeraceae</taxon>
        <taxon>Isosphaera</taxon>
    </lineage>
</organism>
<reference key="1">
    <citation type="submission" date="2010-11" db="EMBL/GenBank/DDBJ databases">
        <title>The complete sequence of chromosome of Isophaera pallida ATCC 43644.</title>
        <authorList>
            <consortium name="US DOE Joint Genome Institute (JGI-PGF)"/>
            <person name="Lucas S."/>
            <person name="Copeland A."/>
            <person name="Lapidus A."/>
            <person name="Bruce D."/>
            <person name="Goodwin L."/>
            <person name="Pitluck S."/>
            <person name="Kyrpides N."/>
            <person name="Mavromatis K."/>
            <person name="Pagani I."/>
            <person name="Ivanova N."/>
            <person name="Saunders E."/>
            <person name="Brettin T."/>
            <person name="Detter J.C."/>
            <person name="Han C."/>
            <person name="Tapia R."/>
            <person name="Land M."/>
            <person name="Hauser L."/>
            <person name="Markowitz V."/>
            <person name="Cheng J.-F."/>
            <person name="Hugenholtz P."/>
            <person name="Woyke T."/>
            <person name="Wu D."/>
            <person name="Eisen J.A."/>
        </authorList>
    </citation>
    <scope>NUCLEOTIDE SEQUENCE</scope>
    <source>
        <strain>ATCC 43644</strain>
    </source>
</reference>
<reference evidence="2 3" key="2">
    <citation type="journal article" date="2011" name="Stand. Genomic Sci.">
        <title>Complete genome sequence of Isosphaera pallida type strain (IS1B).</title>
        <authorList>
            <consortium name="US DOE Joint Genome Institute (JGI-PGF)"/>
            <person name="Goker M."/>
            <person name="Cleland D."/>
            <person name="Saunders E."/>
            <person name="Lapidus A."/>
            <person name="Nolan M."/>
            <person name="Lucas S."/>
            <person name="Hammon N."/>
            <person name="Deshpande S."/>
            <person name="Cheng J.F."/>
            <person name="Tapia R."/>
            <person name="Han C."/>
            <person name="Goodwin L."/>
            <person name="Pitluck S."/>
            <person name="Liolios K."/>
            <person name="Pagani I."/>
            <person name="Ivanova N."/>
            <person name="Mavromatis K."/>
            <person name="Pati A."/>
            <person name="Chen A."/>
            <person name="Palaniappan K."/>
            <person name="Land M."/>
            <person name="Hauser L."/>
            <person name="Chang Y.J."/>
            <person name="Jeffries C.D."/>
            <person name="Detter J.C."/>
            <person name="Beck B."/>
            <person name="Woyke T."/>
            <person name="Bristow J."/>
            <person name="Eisen J.A."/>
            <person name="Markowitz V."/>
            <person name="Hugenholtz P."/>
            <person name="Kyrpides N.C."/>
            <person name="Klenk H.P."/>
        </authorList>
    </citation>
    <scope>NUCLEOTIDE SEQUENCE [LARGE SCALE GENOMIC DNA]</scope>
    <source>
        <strain evidence="3">ATCC 43644 / DSM 9630 / IS1B</strain>
    </source>
</reference>
<evidence type="ECO:0000313" key="2">
    <source>
        <dbReference type="EMBL" id="ADV62701.1"/>
    </source>
</evidence>
<feature type="region of interest" description="Disordered" evidence="1">
    <location>
        <begin position="82"/>
        <end position="106"/>
    </location>
</feature>
<dbReference type="AlphaFoldDB" id="E8R4A0"/>
<keyword evidence="3" id="KW-1185">Reference proteome</keyword>
<gene>
    <name evidence="2" type="ordered locus">Isop_2121</name>
</gene>
<dbReference type="InParanoid" id="E8R4A0"/>
<accession>E8R4A0</accession>
<proteinExistence type="predicted"/>
<dbReference type="KEGG" id="ipa:Isop_2121"/>
<evidence type="ECO:0000313" key="3">
    <source>
        <dbReference type="Proteomes" id="UP000008631"/>
    </source>
</evidence>
<dbReference type="EMBL" id="CP002353">
    <property type="protein sequence ID" value="ADV62701.1"/>
    <property type="molecule type" value="Genomic_DNA"/>
</dbReference>
<evidence type="ECO:0000256" key="1">
    <source>
        <dbReference type="SAM" id="MobiDB-lite"/>
    </source>
</evidence>
<feature type="compositionally biased region" description="Basic and acidic residues" evidence="1">
    <location>
        <begin position="13"/>
        <end position="26"/>
    </location>
</feature>